<reference evidence="14" key="1">
    <citation type="submission" date="2010-07" db="EMBL/GenBank/DDBJ databases">
        <title>The genome sequence of Gaeumannomyces graminis var. tritici strain R3-111a-1.</title>
        <authorList>
            <consortium name="The Broad Institute Genome Sequencing Platform"/>
            <person name="Ma L.-J."/>
            <person name="Dead R."/>
            <person name="Young S."/>
            <person name="Zeng Q."/>
            <person name="Koehrsen M."/>
            <person name="Alvarado L."/>
            <person name="Berlin A."/>
            <person name="Chapman S.B."/>
            <person name="Chen Z."/>
            <person name="Freedman E."/>
            <person name="Gellesch M."/>
            <person name="Goldberg J."/>
            <person name="Griggs A."/>
            <person name="Gujja S."/>
            <person name="Heilman E.R."/>
            <person name="Heiman D."/>
            <person name="Hepburn T."/>
            <person name="Howarth C."/>
            <person name="Jen D."/>
            <person name="Larson L."/>
            <person name="Mehta T."/>
            <person name="Neiman D."/>
            <person name="Pearson M."/>
            <person name="Roberts A."/>
            <person name="Saif S."/>
            <person name="Shea T."/>
            <person name="Shenoy N."/>
            <person name="Sisk P."/>
            <person name="Stolte C."/>
            <person name="Sykes S."/>
            <person name="Walk T."/>
            <person name="White J."/>
            <person name="Yandava C."/>
            <person name="Haas B."/>
            <person name="Nusbaum C."/>
            <person name="Birren B."/>
        </authorList>
    </citation>
    <scope>NUCLEOTIDE SEQUENCE [LARGE SCALE GENOMIC DNA]</scope>
    <source>
        <strain evidence="14">R3-111a-1</strain>
    </source>
</reference>
<dbReference type="OrthoDB" id="20086at2759"/>
<dbReference type="InterPro" id="IPR038881">
    <property type="entry name" value="Yae1-like"/>
</dbReference>
<dbReference type="Proteomes" id="UP000006039">
    <property type="component" value="Unassembled WGS sequence"/>
</dbReference>
<dbReference type="AlphaFoldDB" id="J3NK33"/>
<reference evidence="13" key="4">
    <citation type="journal article" date="2015" name="G3 (Bethesda)">
        <title>Genome sequences of three phytopathogenic species of the Magnaporthaceae family of fungi.</title>
        <authorList>
            <person name="Okagaki L.H."/>
            <person name="Nunes C.C."/>
            <person name="Sailsbery J."/>
            <person name="Clay B."/>
            <person name="Brown D."/>
            <person name="John T."/>
            <person name="Oh Y."/>
            <person name="Young N."/>
            <person name="Fitzgerald M."/>
            <person name="Haas B.J."/>
            <person name="Zeng Q."/>
            <person name="Young S."/>
            <person name="Adiconis X."/>
            <person name="Fan L."/>
            <person name="Levin J.Z."/>
            <person name="Mitchell T.K."/>
            <person name="Okubara P.A."/>
            <person name="Farman M.L."/>
            <person name="Kohn L.M."/>
            <person name="Birren B."/>
            <person name="Ma L.-J."/>
            <person name="Dean R.A."/>
        </authorList>
    </citation>
    <scope>NUCLEOTIDE SEQUENCE</scope>
    <source>
        <strain evidence="13">R3-111a-1</strain>
    </source>
</reference>
<evidence type="ECO:0000256" key="2">
    <source>
        <dbReference type="ARBA" id="ARBA00004123"/>
    </source>
</evidence>
<dbReference type="InterPro" id="IPR019191">
    <property type="entry name" value="Essential_protein_Yae1_N"/>
</dbReference>
<dbReference type="Pfam" id="PF09811">
    <property type="entry name" value="Yae1_N"/>
    <property type="match status" value="1"/>
</dbReference>
<reference evidence="12" key="3">
    <citation type="submission" date="2010-09" db="EMBL/GenBank/DDBJ databases">
        <title>Annotation of Gaeumannomyces graminis var. tritici R3-111a-1.</title>
        <authorList>
            <consortium name="The Broad Institute Genome Sequencing Platform"/>
            <person name="Ma L.-J."/>
            <person name="Dead R."/>
            <person name="Young S.K."/>
            <person name="Zeng Q."/>
            <person name="Gargeya S."/>
            <person name="Fitzgerald M."/>
            <person name="Haas B."/>
            <person name="Abouelleil A."/>
            <person name="Alvarado L."/>
            <person name="Arachchi H.M."/>
            <person name="Berlin A."/>
            <person name="Brown A."/>
            <person name="Chapman S.B."/>
            <person name="Chen Z."/>
            <person name="Dunbar C."/>
            <person name="Freedman E."/>
            <person name="Gearin G."/>
            <person name="Gellesch M."/>
            <person name="Goldberg J."/>
            <person name="Griggs A."/>
            <person name="Gujja S."/>
            <person name="Heiman D."/>
            <person name="Howarth C."/>
            <person name="Larson L."/>
            <person name="Lui A."/>
            <person name="MacDonald P.J.P."/>
            <person name="Mehta T."/>
            <person name="Montmayeur A."/>
            <person name="Murphy C."/>
            <person name="Neiman D."/>
            <person name="Pearson M."/>
            <person name="Priest M."/>
            <person name="Roberts A."/>
            <person name="Saif S."/>
            <person name="Shea T."/>
            <person name="Shenoy N."/>
            <person name="Sisk P."/>
            <person name="Stolte C."/>
            <person name="Sykes S."/>
            <person name="Yandava C."/>
            <person name="Wortman J."/>
            <person name="Nusbaum C."/>
            <person name="Birren B."/>
        </authorList>
    </citation>
    <scope>NUCLEOTIDE SEQUENCE</scope>
    <source>
        <strain evidence="12">R3-111a-1</strain>
    </source>
</reference>
<comment type="similarity">
    <text evidence="4">Belongs to the YAE1 family.</text>
</comment>
<dbReference type="STRING" id="644352.J3NK33"/>
<feature type="region of interest" description="Disordered" evidence="10">
    <location>
        <begin position="228"/>
        <end position="257"/>
    </location>
</feature>
<dbReference type="GO" id="GO:0005737">
    <property type="term" value="C:cytoplasm"/>
    <property type="evidence" value="ECO:0007669"/>
    <property type="project" value="UniProtKB-SubCell"/>
</dbReference>
<evidence type="ECO:0000313" key="13">
    <source>
        <dbReference type="EnsemblFungi" id="EJT81637"/>
    </source>
</evidence>
<dbReference type="GO" id="GO:0005634">
    <property type="term" value="C:nucleus"/>
    <property type="evidence" value="ECO:0007669"/>
    <property type="project" value="UniProtKB-SubCell"/>
</dbReference>
<dbReference type="HOGENOM" id="CLU_066684_0_0_1"/>
<reference evidence="12" key="2">
    <citation type="submission" date="2010-07" db="EMBL/GenBank/DDBJ databases">
        <authorList>
            <consortium name="The Broad Institute Genome Sequencing Platform"/>
            <consortium name="Broad Institute Genome Sequencing Center for Infectious Disease"/>
            <person name="Ma L.-J."/>
            <person name="Dead R."/>
            <person name="Young S."/>
            <person name="Zeng Q."/>
            <person name="Koehrsen M."/>
            <person name="Alvarado L."/>
            <person name="Berlin A."/>
            <person name="Chapman S.B."/>
            <person name="Chen Z."/>
            <person name="Freedman E."/>
            <person name="Gellesch M."/>
            <person name="Goldberg J."/>
            <person name="Griggs A."/>
            <person name="Gujja S."/>
            <person name="Heilman E.R."/>
            <person name="Heiman D."/>
            <person name="Hepburn T."/>
            <person name="Howarth C."/>
            <person name="Jen D."/>
            <person name="Larson L."/>
            <person name="Mehta T."/>
            <person name="Neiman D."/>
            <person name="Pearson M."/>
            <person name="Roberts A."/>
            <person name="Saif S."/>
            <person name="Shea T."/>
            <person name="Shenoy N."/>
            <person name="Sisk P."/>
            <person name="Stolte C."/>
            <person name="Sykes S."/>
            <person name="Walk T."/>
            <person name="White J."/>
            <person name="Yandava C."/>
            <person name="Haas B."/>
            <person name="Nusbaum C."/>
            <person name="Birren B."/>
        </authorList>
    </citation>
    <scope>NUCLEOTIDE SEQUENCE</scope>
    <source>
        <strain evidence="12">R3-111a-1</strain>
    </source>
</reference>
<name>J3NK33_GAET3</name>
<evidence type="ECO:0000313" key="12">
    <source>
        <dbReference type="EMBL" id="EJT81637.1"/>
    </source>
</evidence>
<organism evidence="12">
    <name type="scientific">Gaeumannomyces tritici (strain R3-111a-1)</name>
    <name type="common">Wheat and barley take-all root rot fungus</name>
    <name type="synonym">Gaeumannomyces graminis var. tritici</name>
    <dbReference type="NCBI Taxonomy" id="644352"/>
    <lineage>
        <taxon>Eukaryota</taxon>
        <taxon>Fungi</taxon>
        <taxon>Dikarya</taxon>
        <taxon>Ascomycota</taxon>
        <taxon>Pezizomycotina</taxon>
        <taxon>Sordariomycetes</taxon>
        <taxon>Sordariomycetidae</taxon>
        <taxon>Magnaporthales</taxon>
        <taxon>Magnaporthaceae</taxon>
        <taxon>Gaeumannomyces</taxon>
    </lineage>
</organism>
<dbReference type="GeneID" id="20342073"/>
<feature type="compositionally biased region" description="Basic and acidic residues" evidence="10">
    <location>
        <begin position="1"/>
        <end position="13"/>
    </location>
</feature>
<gene>
    <name evidence="13" type="primary">20342073</name>
    <name evidence="12" type="ORF">GGTG_01615</name>
</gene>
<proteinExistence type="inferred from homology"/>
<feature type="region of interest" description="Disordered" evidence="10">
    <location>
        <begin position="1"/>
        <end position="69"/>
    </location>
</feature>
<evidence type="ECO:0000256" key="8">
    <source>
        <dbReference type="ARBA" id="ARBA00022490"/>
    </source>
</evidence>
<evidence type="ECO:0000256" key="7">
    <source>
        <dbReference type="ARBA" id="ARBA00018400"/>
    </source>
</evidence>
<dbReference type="VEuPathDB" id="FungiDB:GGTG_01615"/>
<evidence type="ECO:0000256" key="9">
    <source>
        <dbReference type="ARBA" id="ARBA00023242"/>
    </source>
</evidence>
<dbReference type="PANTHER" id="PTHR18829:SF0">
    <property type="entry name" value="PROTEIN YAE1 HOMOLOG"/>
    <property type="match status" value="1"/>
</dbReference>
<dbReference type="EnsemblFungi" id="EJT81637">
    <property type="protein sequence ID" value="EJT81637"/>
    <property type="gene ID" value="GGTG_01615"/>
</dbReference>
<keyword evidence="9" id="KW-0539">Nucleus</keyword>
<accession>J3NK33</accession>
<evidence type="ECO:0000256" key="1">
    <source>
        <dbReference type="ARBA" id="ARBA00003836"/>
    </source>
</evidence>
<keyword evidence="8" id="KW-0963">Cytoplasm</keyword>
<evidence type="ECO:0000256" key="10">
    <source>
        <dbReference type="SAM" id="MobiDB-lite"/>
    </source>
</evidence>
<evidence type="ECO:0000259" key="11">
    <source>
        <dbReference type="Pfam" id="PF09811"/>
    </source>
</evidence>
<dbReference type="PANTHER" id="PTHR18829">
    <property type="entry name" value="PROTEIN YAE1 HOMOLOG"/>
    <property type="match status" value="1"/>
</dbReference>
<evidence type="ECO:0000313" key="14">
    <source>
        <dbReference type="Proteomes" id="UP000006039"/>
    </source>
</evidence>
<comment type="function">
    <text evidence="1">The complex LTO1:YAE1 may function as a target specific adapter that probably recruits apo-RPLI1 to the cytosolic iron-sulfur protein assembly (CIA) complex machinery. May be required for biogenesis of the large ribosomal subunit and initiation of translation.</text>
</comment>
<comment type="subcellular location">
    <subcellularLocation>
        <location evidence="3">Cytoplasm</location>
    </subcellularLocation>
    <subcellularLocation>
        <location evidence="2">Nucleus</location>
    </subcellularLocation>
</comment>
<feature type="domain" description="Essential protein Yae1 N-terminal" evidence="11">
    <location>
        <begin position="75"/>
        <end position="113"/>
    </location>
</feature>
<protein>
    <recommendedName>
        <fullName evidence="7">Protein YAE1</fullName>
    </recommendedName>
    <alternativeName>
        <fullName evidence="6">Protein yae1</fullName>
    </alternativeName>
</protein>
<dbReference type="eggNOG" id="KOG4774">
    <property type="taxonomic scope" value="Eukaryota"/>
</dbReference>
<keyword evidence="14" id="KW-1185">Reference proteome</keyword>
<dbReference type="RefSeq" id="XP_009217646.1">
    <property type="nucleotide sequence ID" value="XM_009219382.1"/>
</dbReference>
<evidence type="ECO:0000256" key="5">
    <source>
        <dbReference type="ARBA" id="ARBA00011427"/>
    </source>
</evidence>
<evidence type="ECO:0000256" key="4">
    <source>
        <dbReference type="ARBA" id="ARBA00007096"/>
    </source>
</evidence>
<evidence type="ECO:0000256" key="3">
    <source>
        <dbReference type="ARBA" id="ARBA00004496"/>
    </source>
</evidence>
<dbReference type="EMBL" id="GL385395">
    <property type="protein sequence ID" value="EJT81637.1"/>
    <property type="molecule type" value="Genomic_DNA"/>
</dbReference>
<sequence>MHIRPEALPHGEDGLMFVSELGEPQPPPPHAASPGPLDDVFGGDDDERDEPLADRQPQSHPSDMRRLQAEHSTAGYRDGVTAAKAASVQAGFDEGFGLGAALGLRAGELLGVLEGLAAATSSPGAGGYSGHAARLGGLLDAARDELSPRAIFGSTYWAPDGTWVYPVAAVAAAEDGGGGDHEDVLFEDVVEAHPLVAKWRAVVQEEMERWGIDKGALFRYEANTGDGGGDGDDSAAAGDRTAKAHAQIPKTPSTTALPKMAGALQW</sequence>
<evidence type="ECO:0000256" key="6">
    <source>
        <dbReference type="ARBA" id="ARBA00017286"/>
    </source>
</evidence>
<comment type="subunit">
    <text evidence="5">May form a complex with LTO1.</text>
</comment>
<reference evidence="13" key="5">
    <citation type="submission" date="2018-04" db="UniProtKB">
        <authorList>
            <consortium name="EnsemblFungi"/>
        </authorList>
    </citation>
    <scope>IDENTIFICATION</scope>
    <source>
        <strain evidence="13">R3-111a-1</strain>
    </source>
</reference>